<dbReference type="PANTHER" id="PTHR39757:SF5">
    <property type="entry name" value="OS02G0190600 PROTEIN"/>
    <property type="match status" value="1"/>
</dbReference>
<accession>A0A411YC16</accession>
<dbReference type="Pfam" id="PF05834">
    <property type="entry name" value="Lycopene_cycl"/>
    <property type="match status" value="1"/>
</dbReference>
<comment type="similarity">
    <text evidence="1">Belongs to the lycopene cyclase family.</text>
</comment>
<evidence type="ECO:0000313" key="5">
    <source>
        <dbReference type="Proteomes" id="UP000291469"/>
    </source>
</evidence>
<dbReference type="Gene3D" id="3.50.50.60">
    <property type="entry name" value="FAD/NAD(P)-binding domain"/>
    <property type="match status" value="1"/>
</dbReference>
<gene>
    <name evidence="4" type="ORF">ER308_03750</name>
</gene>
<dbReference type="InterPro" id="IPR036188">
    <property type="entry name" value="FAD/NAD-bd_sf"/>
</dbReference>
<keyword evidence="2" id="KW-0125">Carotenoid biosynthesis</keyword>
<keyword evidence="3" id="KW-0520">NAD</keyword>
<dbReference type="SUPFAM" id="SSF51905">
    <property type="entry name" value="FAD/NAD(P)-binding domain"/>
    <property type="match status" value="1"/>
</dbReference>
<dbReference type="PANTHER" id="PTHR39757">
    <property type="match status" value="1"/>
</dbReference>
<dbReference type="GO" id="GO:0016860">
    <property type="term" value="F:intramolecular oxidoreductase activity"/>
    <property type="evidence" value="ECO:0007669"/>
    <property type="project" value="UniProtKB-ARBA"/>
</dbReference>
<proteinExistence type="inferred from homology"/>
<dbReference type="InterPro" id="IPR010108">
    <property type="entry name" value="Lycopene_cyclase_b/e"/>
</dbReference>
<reference evidence="4 5" key="1">
    <citation type="submission" date="2019-01" db="EMBL/GenBank/DDBJ databases">
        <title>Egibacter rhizosphaerae EGI 80759T.</title>
        <authorList>
            <person name="Chen D.-D."/>
            <person name="Tian Y."/>
            <person name="Jiao J.-Y."/>
            <person name="Zhang X.-T."/>
            <person name="Zhang Y.-G."/>
            <person name="Zhang Y."/>
            <person name="Xiao M."/>
            <person name="Shu W.-S."/>
            <person name="Li W.-J."/>
        </authorList>
    </citation>
    <scope>NUCLEOTIDE SEQUENCE [LARGE SCALE GENOMIC DNA]</scope>
    <source>
        <strain evidence="4 5">EGI 80759</strain>
    </source>
</reference>
<evidence type="ECO:0000256" key="2">
    <source>
        <dbReference type="ARBA" id="ARBA00022746"/>
    </source>
</evidence>
<keyword evidence="5" id="KW-1185">Reference proteome</keyword>
<evidence type="ECO:0000256" key="3">
    <source>
        <dbReference type="ARBA" id="ARBA00023027"/>
    </source>
</evidence>
<dbReference type="NCBIfam" id="TIGR01790">
    <property type="entry name" value="carotene-cycl"/>
    <property type="match status" value="1"/>
</dbReference>
<evidence type="ECO:0000313" key="4">
    <source>
        <dbReference type="EMBL" id="QBI18749.1"/>
    </source>
</evidence>
<dbReference type="OrthoDB" id="537501at2"/>
<dbReference type="GO" id="GO:0016117">
    <property type="term" value="P:carotenoid biosynthetic process"/>
    <property type="evidence" value="ECO:0007669"/>
    <property type="project" value="UniProtKB-KW"/>
</dbReference>
<dbReference type="GO" id="GO:0016705">
    <property type="term" value="F:oxidoreductase activity, acting on paired donors, with incorporation or reduction of molecular oxygen"/>
    <property type="evidence" value="ECO:0007669"/>
    <property type="project" value="InterPro"/>
</dbReference>
<dbReference type="PRINTS" id="PR00411">
    <property type="entry name" value="PNDRDTASEI"/>
</dbReference>
<organism evidence="4 5">
    <name type="scientific">Egibacter rhizosphaerae</name>
    <dbReference type="NCBI Taxonomy" id="1670831"/>
    <lineage>
        <taxon>Bacteria</taxon>
        <taxon>Bacillati</taxon>
        <taxon>Actinomycetota</taxon>
        <taxon>Nitriliruptoria</taxon>
        <taxon>Egibacterales</taxon>
        <taxon>Egibacteraceae</taxon>
        <taxon>Egibacter</taxon>
    </lineage>
</organism>
<sequence>MVVDEVEVAVVGGGPAGLALAAACTDQGIDTALVAPDRGAGWPQRYGVWRDELIPLGLQDVVARFWPVAIVQAGTAPQRVSRGYALLDNEATYSRLLARVRRRVDAPARAIRQGPRGPRLALDGARELAARVVVDATGHRPALVEPRGSAPAFQSAWGVTAHVSEPLTEPGAMMLMDLRDPVPLPRGADPTFLYAMDTGDGRWFLEETSLTRRRPLPFEVLEARLRARLADRGLELSHEADEEHCLIPMGRPIPRRDQPVVGYGAAASMVHPASGYQVGEALRRAPTVAAALAEGLADPHASPRTLAGVGWAAVWPEDRRRQRALQDYGLEVLLALDPEELRRFFAAFFALPETTWCAYLSGGDSVSDLRRSMLAVFRRTPRLRGALLAPARHAELRRALRSGLGIRAPG</sequence>
<dbReference type="KEGG" id="erz:ER308_03750"/>
<protein>
    <submittedName>
        <fullName evidence="4">Lycopene cyclase family protein</fullName>
    </submittedName>
</protein>
<dbReference type="EMBL" id="CP036402">
    <property type="protein sequence ID" value="QBI18749.1"/>
    <property type="molecule type" value="Genomic_DNA"/>
</dbReference>
<evidence type="ECO:0000256" key="1">
    <source>
        <dbReference type="ARBA" id="ARBA00006599"/>
    </source>
</evidence>
<dbReference type="Proteomes" id="UP000291469">
    <property type="component" value="Chromosome"/>
</dbReference>
<name>A0A411YC16_9ACTN</name>
<dbReference type="AlphaFoldDB" id="A0A411YC16"/>